<feature type="domain" description="NAD-dependent epimerase/dehydratase" evidence="2">
    <location>
        <begin position="6"/>
        <end position="238"/>
    </location>
</feature>
<name>A0A1H3PZD2_9BACT</name>
<protein>
    <submittedName>
        <fullName evidence="3">UDP-glucose 4-epimerase</fullName>
    </submittedName>
</protein>
<keyword evidence="4" id="KW-1185">Reference proteome</keyword>
<dbReference type="PANTHER" id="PTHR43000">
    <property type="entry name" value="DTDP-D-GLUCOSE 4,6-DEHYDRATASE-RELATED"/>
    <property type="match status" value="1"/>
</dbReference>
<organism evidence="3 4">
    <name type="scientific">Rhodonellum ikkaensis</name>
    <dbReference type="NCBI Taxonomy" id="336829"/>
    <lineage>
        <taxon>Bacteria</taxon>
        <taxon>Pseudomonadati</taxon>
        <taxon>Bacteroidota</taxon>
        <taxon>Cytophagia</taxon>
        <taxon>Cytophagales</taxon>
        <taxon>Cytophagaceae</taxon>
        <taxon>Rhodonellum</taxon>
    </lineage>
</organism>
<dbReference type="Gene3D" id="3.40.50.720">
    <property type="entry name" value="NAD(P)-binding Rossmann-like Domain"/>
    <property type="match status" value="1"/>
</dbReference>
<dbReference type="Proteomes" id="UP000199663">
    <property type="component" value="Unassembled WGS sequence"/>
</dbReference>
<proteinExistence type="inferred from homology"/>
<dbReference type="InterPro" id="IPR036291">
    <property type="entry name" value="NAD(P)-bd_dom_sf"/>
</dbReference>
<comment type="caution">
    <text evidence="3">The sequence shown here is derived from an EMBL/GenBank/DDBJ whole genome shotgun (WGS) entry which is preliminary data.</text>
</comment>
<evidence type="ECO:0000313" key="4">
    <source>
        <dbReference type="Proteomes" id="UP000199663"/>
    </source>
</evidence>
<sequence>MKKIKVVVTGGAGFIGSAVVPRLQKGGYEVHVIDNLSFGSRSFIDVEDNCFHLMDIRDKDLISKTLTEINPDILVHLAAIHFIPYCNQHPFEASEINIRGTENLLAAAKNCSNLKKVFFASTAAVYPISDLAVSESHTLLPLDIYGLTKLTGEWLCEKFNAETGKDTIVCRFFNAFGPNETNPHLIPEIENQLREGKRVLSLGNLTPKRDFIHTHDMAEAVWALLQLENIGVETFNLGRSIEYSVTEVVEAFSKILEEEVKIDVDPTRVRKVERMHLLADVSKLKKFTGWEPKHTLEEGIKDLINNWK</sequence>
<reference evidence="3 4" key="1">
    <citation type="submission" date="2016-10" db="EMBL/GenBank/DDBJ databases">
        <authorList>
            <person name="Varghese N."/>
            <person name="Submissions S."/>
        </authorList>
    </citation>
    <scope>NUCLEOTIDE SEQUENCE [LARGE SCALE GENOMIC DNA]</scope>
    <source>
        <strain evidence="3 4">DSM 17997</strain>
    </source>
</reference>
<accession>A0A1H3PZD2</accession>
<dbReference type="SUPFAM" id="SSF51735">
    <property type="entry name" value="NAD(P)-binding Rossmann-fold domains"/>
    <property type="match status" value="1"/>
</dbReference>
<comment type="similarity">
    <text evidence="1">Belongs to the NAD(P)-dependent epimerase/dehydratase family.</text>
</comment>
<dbReference type="EMBL" id="FNQC01000005">
    <property type="protein sequence ID" value="SDZ06271.1"/>
    <property type="molecule type" value="Genomic_DNA"/>
</dbReference>
<gene>
    <name evidence="3" type="ORF">SAMN05444412_105108</name>
</gene>
<dbReference type="Pfam" id="PF01370">
    <property type="entry name" value="Epimerase"/>
    <property type="match status" value="1"/>
</dbReference>
<evidence type="ECO:0000313" key="3">
    <source>
        <dbReference type="EMBL" id="SDZ06271.1"/>
    </source>
</evidence>
<evidence type="ECO:0000256" key="1">
    <source>
        <dbReference type="ARBA" id="ARBA00007637"/>
    </source>
</evidence>
<evidence type="ECO:0000259" key="2">
    <source>
        <dbReference type="Pfam" id="PF01370"/>
    </source>
</evidence>
<dbReference type="RefSeq" id="WP_019599433.1">
    <property type="nucleotide sequence ID" value="NZ_FNQC01000005.1"/>
</dbReference>
<dbReference type="InterPro" id="IPR001509">
    <property type="entry name" value="Epimerase_deHydtase"/>
</dbReference>